<dbReference type="SUPFAM" id="SSF55785">
    <property type="entry name" value="PYP-like sensor domain (PAS domain)"/>
    <property type="match status" value="1"/>
</dbReference>
<feature type="domain" description="PAS" evidence="1">
    <location>
        <begin position="1"/>
        <end position="59"/>
    </location>
</feature>
<sequence>MVTTNNEGQITYLNQAAQIISGWNQEEAYLKPFGEAFDLRNSMSGKMVPNPIKKVLKTGRTIELADDTVLLNKQGDLIKFIYK</sequence>
<dbReference type="EMBL" id="MCIA01000007">
    <property type="protein sequence ID" value="RKD33312.1"/>
    <property type="molecule type" value="Genomic_DNA"/>
</dbReference>
<evidence type="ECO:0000313" key="2">
    <source>
        <dbReference type="EMBL" id="RKD33312.1"/>
    </source>
</evidence>
<evidence type="ECO:0000259" key="1">
    <source>
        <dbReference type="PROSITE" id="PS50112"/>
    </source>
</evidence>
<reference evidence="2 3" key="1">
    <citation type="submission" date="2016-08" db="EMBL/GenBank/DDBJ databases">
        <title>A new outlook on sporulation: Clostridium algidixylanolyticum.</title>
        <authorList>
            <person name="Poppleton D.I."/>
            <person name="Gribaldo S."/>
        </authorList>
    </citation>
    <scope>NUCLEOTIDE SEQUENCE [LARGE SCALE GENOMIC DNA]</scope>
    <source>
        <strain evidence="2 3">SPL73</strain>
    </source>
</reference>
<name>A0A419T795_9FIRM</name>
<dbReference type="AlphaFoldDB" id="A0A419T795"/>
<dbReference type="Proteomes" id="UP000284277">
    <property type="component" value="Unassembled WGS sequence"/>
</dbReference>
<dbReference type="Gene3D" id="3.30.450.20">
    <property type="entry name" value="PAS domain"/>
    <property type="match status" value="1"/>
</dbReference>
<dbReference type="CDD" id="cd00130">
    <property type="entry name" value="PAS"/>
    <property type="match status" value="1"/>
</dbReference>
<comment type="caution">
    <text evidence="2">The sequence shown here is derived from an EMBL/GenBank/DDBJ whole genome shotgun (WGS) entry which is preliminary data.</text>
</comment>
<organism evidence="2 3">
    <name type="scientific">Lacrimispora algidixylanolytica</name>
    <dbReference type="NCBI Taxonomy" id="94868"/>
    <lineage>
        <taxon>Bacteria</taxon>
        <taxon>Bacillati</taxon>
        <taxon>Bacillota</taxon>
        <taxon>Clostridia</taxon>
        <taxon>Lachnospirales</taxon>
        <taxon>Lachnospiraceae</taxon>
        <taxon>Lacrimispora</taxon>
    </lineage>
</organism>
<evidence type="ECO:0000313" key="3">
    <source>
        <dbReference type="Proteomes" id="UP000284277"/>
    </source>
</evidence>
<accession>A0A419T795</accession>
<proteinExistence type="predicted"/>
<dbReference type="InterPro" id="IPR035965">
    <property type="entry name" value="PAS-like_dom_sf"/>
</dbReference>
<gene>
    <name evidence="2" type="ORF">BET01_14910</name>
</gene>
<keyword evidence="3" id="KW-1185">Reference proteome</keyword>
<dbReference type="PROSITE" id="PS50112">
    <property type="entry name" value="PAS"/>
    <property type="match status" value="1"/>
</dbReference>
<dbReference type="InterPro" id="IPR000014">
    <property type="entry name" value="PAS"/>
</dbReference>
<protein>
    <recommendedName>
        <fullName evidence="1">PAS domain-containing protein</fullName>
    </recommendedName>
</protein>